<feature type="region of interest" description="Disordered" evidence="7">
    <location>
        <begin position="1"/>
        <end position="100"/>
    </location>
</feature>
<dbReference type="Pfam" id="PF07719">
    <property type="entry name" value="TPR_2"/>
    <property type="match status" value="1"/>
</dbReference>
<dbReference type="InterPro" id="IPR013105">
    <property type="entry name" value="TPR_2"/>
</dbReference>
<dbReference type="Gene3D" id="3.30.2280.10">
    <property type="entry name" value="Hypothetical protein (hspc210)"/>
    <property type="match status" value="1"/>
</dbReference>
<dbReference type="GO" id="GO:0003729">
    <property type="term" value="F:mRNA binding"/>
    <property type="evidence" value="ECO:0007669"/>
    <property type="project" value="TreeGrafter"/>
</dbReference>
<dbReference type="InterPro" id="IPR011990">
    <property type="entry name" value="TPR-like_helical_dom_sf"/>
</dbReference>
<keyword evidence="2" id="KW-0677">Repeat</keyword>
<dbReference type="PROSITE" id="PS50211">
    <property type="entry name" value="DENN"/>
    <property type="match status" value="1"/>
</dbReference>
<reference evidence="11 12" key="1">
    <citation type="submission" date="2015-07" db="EMBL/GenBank/DDBJ databases">
        <title>Comparative genomics of the Sigatoka disease complex on banana suggests a link between parallel evolutionary changes in Pseudocercospora fijiensis and Pseudocercospora eumusae and increased virulence on the banana host.</title>
        <authorList>
            <person name="Chang T.-C."/>
            <person name="Salvucci A."/>
            <person name="Crous P.W."/>
            <person name="Stergiopoulos I."/>
        </authorList>
    </citation>
    <scope>NUCLEOTIDE SEQUENCE [LARGE SCALE GENOMIC DNA]</scope>
    <source>
        <strain evidence="11 12">CBS 114824</strain>
    </source>
</reference>
<dbReference type="Pfam" id="PF14559">
    <property type="entry name" value="TPR_19"/>
    <property type="match status" value="1"/>
</dbReference>
<evidence type="ECO:0000259" key="10">
    <source>
        <dbReference type="PROSITE" id="PS51823"/>
    </source>
</evidence>
<dbReference type="Proteomes" id="UP000070133">
    <property type="component" value="Unassembled WGS sequence"/>
</dbReference>
<feature type="region of interest" description="Disordered" evidence="7">
    <location>
        <begin position="1789"/>
        <end position="1831"/>
    </location>
</feature>
<feature type="domain" description="Clu" evidence="10">
    <location>
        <begin position="1211"/>
        <end position="1460"/>
    </location>
</feature>
<dbReference type="InterPro" id="IPR007967">
    <property type="entry name" value="GSKIP_dom"/>
</dbReference>
<keyword evidence="12" id="KW-1185">Reference proteome</keyword>
<evidence type="ECO:0000256" key="3">
    <source>
        <dbReference type="ARBA" id="ARBA00022803"/>
    </source>
</evidence>
<dbReference type="SMART" id="SM00028">
    <property type="entry name" value="TPR"/>
    <property type="match status" value="10"/>
</dbReference>
<accession>A0A139HJ26</accession>
<feature type="compositionally biased region" description="Low complexity" evidence="7">
    <location>
        <begin position="52"/>
        <end position="65"/>
    </location>
</feature>
<feature type="region of interest" description="Disordered" evidence="7">
    <location>
        <begin position="900"/>
        <end position="928"/>
    </location>
</feature>
<comment type="subunit">
    <text evidence="5">May associate with the eukaryotic translation initiation factor 3 (eIF-3) complex.</text>
</comment>
<dbReference type="Gene3D" id="1.10.287.110">
    <property type="entry name" value="DnaJ domain"/>
    <property type="match status" value="1"/>
</dbReference>
<feature type="repeat" description="TPR" evidence="6">
    <location>
        <begin position="1902"/>
        <end position="1935"/>
    </location>
</feature>
<dbReference type="PANTHER" id="PTHR12601">
    <property type="entry name" value="EUKARYOTIC TRANSLATION INITIATION FACTOR 3 SUBUNIT EIF-3"/>
    <property type="match status" value="1"/>
</dbReference>
<dbReference type="Pfam" id="PF08616">
    <property type="entry name" value="SPA"/>
    <property type="match status" value="1"/>
</dbReference>
<dbReference type="InterPro" id="IPR036869">
    <property type="entry name" value="J_dom_sf"/>
</dbReference>
<dbReference type="InterPro" id="IPR033646">
    <property type="entry name" value="CLU-central"/>
</dbReference>
<feature type="repeat" description="TPR" evidence="6">
    <location>
        <begin position="2676"/>
        <end position="2709"/>
    </location>
</feature>
<dbReference type="InterPro" id="IPR018253">
    <property type="entry name" value="DnaJ_domain_CS"/>
</dbReference>
<feature type="region of interest" description="Disordered" evidence="7">
    <location>
        <begin position="639"/>
        <end position="664"/>
    </location>
</feature>
<feature type="compositionally biased region" description="Acidic residues" evidence="7">
    <location>
        <begin position="1574"/>
        <end position="1583"/>
    </location>
</feature>
<dbReference type="InterPro" id="IPR028275">
    <property type="entry name" value="CLU_N"/>
</dbReference>
<dbReference type="Pfam" id="PF00226">
    <property type="entry name" value="DnaJ"/>
    <property type="match status" value="1"/>
</dbReference>
<dbReference type="FunFam" id="1.25.40.10:FF:000097">
    <property type="entry name" value="DnaJ homolog subfamily C member 7 homolog"/>
    <property type="match status" value="1"/>
</dbReference>
<dbReference type="InterPro" id="IPR027523">
    <property type="entry name" value="CLU_prot"/>
</dbReference>
<evidence type="ECO:0000259" key="8">
    <source>
        <dbReference type="PROSITE" id="PS50076"/>
    </source>
</evidence>
<feature type="compositionally biased region" description="Low complexity" evidence="7">
    <location>
        <begin position="2339"/>
        <end position="2367"/>
    </location>
</feature>
<feature type="compositionally biased region" description="Acidic residues" evidence="7">
    <location>
        <begin position="195"/>
        <end position="214"/>
    </location>
</feature>
<evidence type="ECO:0000256" key="1">
    <source>
        <dbReference type="ARBA" id="ARBA00022490"/>
    </source>
</evidence>
<keyword evidence="5" id="KW-0694">RNA-binding</keyword>
<evidence type="ECO:0000313" key="12">
    <source>
        <dbReference type="Proteomes" id="UP000070133"/>
    </source>
</evidence>
<dbReference type="InterPro" id="IPR019734">
    <property type="entry name" value="TPR_rpt"/>
</dbReference>
<proteinExistence type="inferred from homology"/>
<dbReference type="Pfam" id="PF00515">
    <property type="entry name" value="TPR_1"/>
    <property type="match status" value="1"/>
</dbReference>
<dbReference type="InterPro" id="IPR001623">
    <property type="entry name" value="DnaJ_domain"/>
</dbReference>
<keyword evidence="3 6" id="KW-0802">TPR repeat</keyword>
<feature type="compositionally biased region" description="Basic and acidic residues" evidence="7">
    <location>
        <begin position="2287"/>
        <end position="2300"/>
    </location>
</feature>
<dbReference type="Pfam" id="PF13174">
    <property type="entry name" value="TPR_6"/>
    <property type="match status" value="1"/>
</dbReference>
<dbReference type="FunFam" id="1.25.40.10:FF:000293">
    <property type="entry name" value="Clustered mitochondria protein homolog"/>
    <property type="match status" value="1"/>
</dbReference>
<dbReference type="CDD" id="cd15466">
    <property type="entry name" value="CLU-central"/>
    <property type="match status" value="1"/>
</dbReference>
<evidence type="ECO:0000256" key="4">
    <source>
        <dbReference type="ARBA" id="ARBA00023186"/>
    </source>
</evidence>
<dbReference type="Pfam" id="PF13374">
    <property type="entry name" value="TPR_10"/>
    <property type="match status" value="2"/>
</dbReference>
<dbReference type="OrthoDB" id="1414216at2759"/>
<name>A0A139HJ26_9PEZI</name>
<dbReference type="PRINTS" id="PR00625">
    <property type="entry name" value="JDOMAIN"/>
</dbReference>
<comment type="subcellular location">
    <subcellularLocation>
        <location evidence="5">Cytoplasm</location>
    </subcellularLocation>
</comment>
<dbReference type="SUPFAM" id="SSF103107">
    <property type="entry name" value="Hypothetical protein c14orf129, hspc210"/>
    <property type="match status" value="1"/>
</dbReference>
<evidence type="ECO:0000256" key="7">
    <source>
        <dbReference type="SAM" id="MobiDB-lite"/>
    </source>
</evidence>
<evidence type="ECO:0000313" key="11">
    <source>
        <dbReference type="EMBL" id="KXT02485.1"/>
    </source>
</evidence>
<evidence type="ECO:0000259" key="9">
    <source>
        <dbReference type="PROSITE" id="PS50211"/>
    </source>
</evidence>
<feature type="compositionally biased region" description="Polar residues" evidence="7">
    <location>
        <begin position="1820"/>
        <end position="1830"/>
    </location>
</feature>
<dbReference type="GO" id="GO:0007005">
    <property type="term" value="P:mitochondrion organization"/>
    <property type="evidence" value="ECO:0007669"/>
    <property type="project" value="UniProtKB-UniRule"/>
</dbReference>
<dbReference type="Pfam" id="PF13424">
    <property type="entry name" value="TPR_12"/>
    <property type="match status" value="1"/>
</dbReference>
<feature type="compositionally biased region" description="Basic residues" evidence="7">
    <location>
        <begin position="168"/>
        <end position="177"/>
    </location>
</feature>
<feature type="compositionally biased region" description="Pro residues" evidence="7">
    <location>
        <begin position="2385"/>
        <end position="2401"/>
    </location>
</feature>
<feature type="compositionally biased region" description="Polar residues" evidence="7">
    <location>
        <begin position="2151"/>
        <end position="2165"/>
    </location>
</feature>
<dbReference type="HAMAP" id="MF_03013">
    <property type="entry name" value="CLU"/>
    <property type="match status" value="1"/>
</dbReference>
<sequence>MATVLPIRPNTNSTGSSASRRHPSLNSFPSHTTSDPSNNLQVKHRHTHSNTSHQSSGNSYHSSLSATNSQPPHVRPLYRQPPRRKAKPVKSQYPPDSSEKHVEYILVASFDIDRGSIMEHQYPGPVGGDEHMLAELMLPDQAHSRAQDWTIFFLHKDAGLDDEDQEARRRHRRRRRKGLVETEEGGDDAASGAELDQDELESGEEDDDDDESDDVALDGPPLVYVLNLVNTKHDTSVKRGAVVKAMAICTRHSFLHIYKPLLLLALEQYFANPQIETLASLYDAVNSMDLSLLPKLNFLEKYILQATDAKDLFLEKFEAIIAQRMAENMAKEGALPPLEQATSAAQLQSKTRYGLPRDTHEFESIVHYANIPVPVKIPTAVSPETVGDFSLIKLITTFSTPHSTQAVPFTPTHPHLTTSGASTHPIIVLLNALLTQKRVIFLGHGLPSSEVAEAVLGACALASGGLLRGFTRHAFPYTDLTKIDDLLKVPGFIAGVTNPAFALKTEWWDLMCNLSTGRMTISNRIEQAPLTEGVAFFHQNTHQPGTVAASGGGGIASLVSAGASLSAGLGGNAVPTGSMAGDATGDGAFMQSVLSAINERHGENAIRSKFRKWVVKFTRLASSFEETVYGASALHIHNPDSPKTNYPASEMSPISPGEQRGEQLPPEVTGHGYVWPTPQSRNNELAANSTRIEGWRNTRSYYNFVQDLAAHYVHRPIKHLDLQHLHDKLAKLRLGHEQSANIYLAICAAVHTEREISQLLSVVANGVWENRATTSGSGQNSGLLYIGMGLFHPRQDVREEVAELMGRIREHEAGRHFWSTMGRLPIDLLEKHGRQRCFDERYVCIQTSSNSDQQCTDGIKYRRTNKLTKYLRKASHSTQPPTKADTNNAHATTDANAQSNANANGALTNGSSEHASNEQDEEDGDGSGAVAVADNVFQLTIKLPHAPGQTQIMVSSQEQVQDIRQSIVETPHTFQYSCFHLEHQGKRINDFVELSEVAGIVEHPTCQLVEDPYTEAQARMHVVRVRELIGAAGDRPDLVAGVDAGVSLCDSVEIPAAGNERDASPVADYDLDASAPIGTLLARSRDPAPKTIKSIALSSWNPPPYHLRMRGHLIYLQVVTNEGEQFYITSHVSGFYVNRSTNHKFDPAPRSQPKSASAHSLINLLSQISPSFEESFKRLQEYNGQRDPLAIYALSNSIPAAPWLVAPSSIHQHQSDLTRTQEAFLLSGAENADTLRDWNEEFQSTRELPKETVQDRVFRERLTSKLFAEYNEAAVRGACLVARGEVQPLNPTEAKDAQIFVYNNIFYSFGADGVGTFASDGGDEAARIATGKDVQGVKAVNQLDINGLFTPGTVVVDYMGKRVVGQSIVPGIFKQREPGEHQIDYGGVEGKDVIATHEGFAQPFSELSKAMRVKKHAVWDKEGKKHELEASVETKGLMGTDGRKYVLDLYRITPLDIAWLEKHRGEDQTEESRYPHRMTVLRPELVDSFRIMKMREYITSQLEQKRSEREQAAAGASEDKSEESGKIEESEASGELVPKEKDGTKPQQQQEAVDMSGFSFSLNPDVFSGQLPQTDEEKEEWAQDETQVRAVGEYLTSDVIPRLVRDLQEGDVGFPMDGHSLVREMHRRGVNVRYIGDVARLASEKSDKRLQALTQLCHQEMVSRAFKHISNGYLRVLPPCFMQSAVAHLLNCLLGAQLNAKPQADVDEDLKALYPEVSFDYEKETPEGLSASIRRQILSRYRYELQDELVPHGRELQALREVSKKLGLQLEAKDYVFTKEGVAASANLAEKKSSDSLADPQANGTHSTGSKKNKKKNKQSENSPNRQASSPVGALLTFRADDILNIVPLVKEASPKSILAEEALDAGRMSLQQDQKELGQELLLESLSLHEQIYGILHPEVARVYYALSTLYYSLDEKSAAVELAKKAVIVSERTLGIDDAETILAYLNLSLFEHATGNTRGALAYVRHALNLWKIVYGSGHPDSITTINNAAVMLQSLKQFHESRLWFEASLSICEEVAGKQSINTATLLFQLAQALALDQDSKQAVSRMRESYSIFKSELGADNQNTKEAENWLETLTHNAVSQAKQASLMQNRRILLRNGRTSRVQMGTRPQPPVGQSEVVQPSTPVRARAGVDQRNVDELIKYINGEGSSKQTTPKKQQANPKRRQQKARFGIELLRLRDGSLQRPVEPVFFTQAASFIPLICEESESMPSFFSKTKSHPKSTTTTTTNINKFPAKLADDSSTSSDRSGEAVRTPSPEKKSKSYFTRERDKKERPSSRASKSVQRDKKAGLPDVDTHPLNLPPDELRRLSALSVMDSPRERDSGGVPLTSDLMETTPAPETPPVSASTSTPTPGAFPTSSSATNGVNGEDHEDSNDHEQRPTPPPHRTPASPPPQPEIRPEEAEKLKAEGNKFYKAGKYAAAIDEYSKAIDADPTSATYLSNRAAAYMAANKYPEALEDCKRADELEPDNPKILHRLAKVYTALGRPQEALDTYDRIQPAATAKDKASALSMKKHLEEAQDSIKNSTSGSMVNFALDQAEKGLGSSVQPPRKWRLMRGEAYLKMGTVNSLGDAQNVAMSLLRQNSADPEALVLRGRALYGQGDNEKAIQHFRQAISCDPDYKEAVKWLRTVQKLDKMKEEGNTNFKTGRFQQAVDVYTNALQVDPLNKGTNSKILNNRAMCYSRLKQWQQAIQDCDRALQLDPSYVKAQKTRAKALGESGDWDEAVRAYKNIAEQHPEEPGIAKEVRNAELELKKSKRKDYYKILGIEKDCTDNEIKKAYRKLAVIHHPDKNPDDPEAENRFKEIQEAHETLIDPQKRQRYDSGVDLMEDGGMGGGFPGGMGGFGGGGVQIDPEMLFNMMNGGMGGGGGGFRFAGGSPFGGGGPGGGQRGGYSPFG</sequence>
<feature type="region of interest" description="Disordered" evidence="7">
    <location>
        <begin position="2149"/>
        <end position="2173"/>
    </location>
</feature>
<feature type="domain" description="J" evidence="8">
    <location>
        <begin position="2764"/>
        <end position="2829"/>
    </location>
</feature>
<dbReference type="PROSITE" id="PS50076">
    <property type="entry name" value="DNAJ_2"/>
    <property type="match status" value="1"/>
</dbReference>
<feature type="domain" description="UDENN" evidence="9">
    <location>
        <begin position="103"/>
        <end position="646"/>
    </location>
</feature>
<dbReference type="STRING" id="321146.A0A139HJ26"/>
<gene>
    <name evidence="5" type="primary">CLU1</name>
    <name evidence="5" type="synonym">TIF31</name>
    <name evidence="11" type="ORF">AC578_4189</name>
</gene>
<feature type="region of interest" description="Disordered" evidence="7">
    <location>
        <begin position="1564"/>
        <end position="1585"/>
    </location>
</feature>
<keyword evidence="1 5" id="KW-0963">Cytoplasm</keyword>
<dbReference type="Pfam" id="PF15044">
    <property type="entry name" value="CLU_N"/>
    <property type="match status" value="1"/>
</dbReference>
<feature type="repeat" description="TPR" evidence="6">
    <location>
        <begin position="2441"/>
        <end position="2474"/>
    </location>
</feature>
<evidence type="ECO:0000256" key="2">
    <source>
        <dbReference type="ARBA" id="ARBA00022737"/>
    </source>
</evidence>
<dbReference type="SMART" id="SM00271">
    <property type="entry name" value="DnaJ"/>
    <property type="match status" value="1"/>
</dbReference>
<dbReference type="PROSITE" id="PS51823">
    <property type="entry name" value="CLU"/>
    <property type="match status" value="1"/>
</dbReference>
<feature type="compositionally biased region" description="Polar residues" evidence="7">
    <location>
        <begin position="9"/>
        <end position="41"/>
    </location>
</feature>
<feature type="region of interest" description="Disordered" evidence="7">
    <location>
        <begin position="162"/>
        <end position="214"/>
    </location>
</feature>
<dbReference type="GO" id="GO:0005737">
    <property type="term" value="C:cytoplasm"/>
    <property type="evidence" value="ECO:0007669"/>
    <property type="project" value="UniProtKB-SubCell"/>
</dbReference>
<comment type="function">
    <text evidence="5">mRNA-binding protein involved in proper cytoplasmic distribution of mitochondria.</text>
</comment>
<evidence type="ECO:0000256" key="6">
    <source>
        <dbReference type="PROSITE-ProRule" id="PRU00339"/>
    </source>
</evidence>
<dbReference type="PANTHER" id="PTHR12601:SF6">
    <property type="entry name" value="CLUSTERED MITOCHONDRIA PROTEIN HOMOLOG"/>
    <property type="match status" value="1"/>
</dbReference>
<feature type="region of interest" description="Disordered" evidence="7">
    <location>
        <begin position="2215"/>
        <end position="2406"/>
    </location>
</feature>
<evidence type="ECO:0000256" key="5">
    <source>
        <dbReference type="HAMAP-Rule" id="MF_03013"/>
    </source>
</evidence>
<feature type="region of interest" description="Disordered" evidence="7">
    <location>
        <begin position="1502"/>
        <end position="1552"/>
    </location>
</feature>
<dbReference type="Pfam" id="PF07792">
    <property type="entry name" value="Afi1"/>
    <property type="match status" value="1"/>
</dbReference>
<dbReference type="Pfam" id="PF12807">
    <property type="entry name" value="eIF3_p135"/>
    <property type="match status" value="1"/>
</dbReference>
<feature type="repeat" description="TPR" evidence="6">
    <location>
        <begin position="2407"/>
        <end position="2440"/>
    </location>
</feature>
<dbReference type="InterPro" id="IPR023231">
    <property type="entry name" value="GSKIP_dom_sf"/>
</dbReference>
<feature type="repeat" description="TPR" evidence="6">
    <location>
        <begin position="2638"/>
        <end position="2671"/>
    </location>
</feature>
<dbReference type="InterPro" id="IPR012860">
    <property type="entry name" value="Afi1_N"/>
</dbReference>
<dbReference type="SUPFAM" id="SSF48452">
    <property type="entry name" value="TPR-like"/>
    <property type="match status" value="3"/>
</dbReference>
<feature type="repeat" description="TPR" evidence="6">
    <location>
        <begin position="2592"/>
        <end position="2625"/>
    </location>
</feature>
<comment type="caution">
    <text evidence="11">The sequence shown here is derived from an EMBL/GenBank/DDBJ whole genome shotgun (WGS) entry which is preliminary data.</text>
</comment>
<dbReference type="CDD" id="cd06257">
    <property type="entry name" value="DnaJ"/>
    <property type="match status" value="1"/>
</dbReference>
<dbReference type="Pfam" id="PF05303">
    <property type="entry name" value="GSKIP_dom"/>
    <property type="match status" value="1"/>
</dbReference>
<dbReference type="PROSITE" id="PS00636">
    <property type="entry name" value="DNAJ_1"/>
    <property type="match status" value="1"/>
</dbReference>
<dbReference type="InterPro" id="IPR025697">
    <property type="entry name" value="CLU_dom"/>
</dbReference>
<dbReference type="EMBL" id="LFZN01000041">
    <property type="protein sequence ID" value="KXT02485.1"/>
    <property type="molecule type" value="Genomic_DNA"/>
</dbReference>
<comment type="similarity">
    <text evidence="5">Belongs to the CLU family.</text>
</comment>
<dbReference type="FunFam" id="3.30.2280.10:FF:000002">
    <property type="entry name" value="Clustered mitochondria protein homolog"/>
    <property type="match status" value="1"/>
</dbReference>
<dbReference type="GO" id="GO:0048312">
    <property type="term" value="P:intracellular distribution of mitochondria"/>
    <property type="evidence" value="ECO:0007669"/>
    <property type="project" value="TreeGrafter"/>
</dbReference>
<protein>
    <recommendedName>
        <fullName evidence="5">Clustered mitochondria protein homolog</fullName>
    </recommendedName>
    <alternativeName>
        <fullName evidence="5">Protein TIF31 homolog</fullName>
    </alternativeName>
</protein>
<organism evidence="11 12">
    <name type="scientific">Pseudocercospora eumusae</name>
    <dbReference type="NCBI Taxonomy" id="321146"/>
    <lineage>
        <taxon>Eukaryota</taxon>
        <taxon>Fungi</taxon>
        <taxon>Dikarya</taxon>
        <taxon>Ascomycota</taxon>
        <taxon>Pezizomycotina</taxon>
        <taxon>Dothideomycetes</taxon>
        <taxon>Dothideomycetidae</taxon>
        <taxon>Mycosphaerellales</taxon>
        <taxon>Mycosphaerellaceae</taxon>
        <taxon>Pseudocercospora</taxon>
    </lineage>
</organism>
<dbReference type="InterPro" id="IPR037516">
    <property type="entry name" value="Tripartite_DENN"/>
</dbReference>
<keyword evidence="4" id="KW-0143">Chaperone</keyword>
<dbReference type="SUPFAM" id="SSF46565">
    <property type="entry name" value="Chaperone J-domain"/>
    <property type="match status" value="1"/>
</dbReference>
<dbReference type="Gene3D" id="1.25.40.10">
    <property type="entry name" value="Tetratricopeptide repeat domain"/>
    <property type="match status" value="3"/>
</dbReference>
<feature type="compositionally biased region" description="Basic and acidic residues" evidence="7">
    <location>
        <begin position="1503"/>
        <end position="1529"/>
    </location>
</feature>
<dbReference type="PROSITE" id="PS50005">
    <property type="entry name" value="TPR"/>
    <property type="match status" value="6"/>
</dbReference>
<feature type="compositionally biased region" description="Basic and acidic residues" evidence="7">
    <location>
        <begin position="2260"/>
        <end position="2280"/>
    </location>
</feature>
<dbReference type="Pfam" id="PF13236">
    <property type="entry name" value="CLU"/>
    <property type="match status" value="1"/>
</dbReference>